<name>A0A4Y2PGI7_ARAVE</name>
<evidence type="ECO:0000313" key="2">
    <source>
        <dbReference type="Proteomes" id="UP000499080"/>
    </source>
</evidence>
<sequence length="288" mass="33235">MRSVLRLRGFSVHSYTNTEELHLVTKAFCVGFESFVKLVVCVKGKSMGRPRISEEIVERVRQSFVHSPQKSTIRASHELDIPQKTVWNVLHRLLHFKPYRLQLLQHPIPDDYAHHFDFCIRMQQAIEDDDALVGTLIFSDEATFHLSGKMNCHNDGAPPHWSTIDRDFLNRELPHRWIGHAGLDDVPLLPCFPRSPDLMPRDFFLWGYVNGKVYLPPMPTTLQALQERITAAVTNIDKKHAIGRLDGTGFRDEIGQRAKRRKSKNSSKKHAEGIIYQFCRYNEISHTS</sequence>
<gene>
    <name evidence="1" type="ORF">AVEN_255907_1</name>
</gene>
<dbReference type="GO" id="GO:0003676">
    <property type="term" value="F:nucleic acid binding"/>
    <property type="evidence" value="ECO:0007669"/>
    <property type="project" value="InterPro"/>
</dbReference>
<evidence type="ECO:0008006" key="3">
    <source>
        <dbReference type="Google" id="ProtNLM"/>
    </source>
</evidence>
<dbReference type="PANTHER" id="PTHR47326">
    <property type="entry name" value="TRANSPOSABLE ELEMENT TC3 TRANSPOSASE-LIKE PROTEIN"/>
    <property type="match status" value="1"/>
</dbReference>
<organism evidence="1 2">
    <name type="scientific">Araneus ventricosus</name>
    <name type="common">Orbweaver spider</name>
    <name type="synonym">Epeira ventricosa</name>
    <dbReference type="NCBI Taxonomy" id="182803"/>
    <lineage>
        <taxon>Eukaryota</taxon>
        <taxon>Metazoa</taxon>
        <taxon>Ecdysozoa</taxon>
        <taxon>Arthropoda</taxon>
        <taxon>Chelicerata</taxon>
        <taxon>Arachnida</taxon>
        <taxon>Araneae</taxon>
        <taxon>Araneomorphae</taxon>
        <taxon>Entelegynae</taxon>
        <taxon>Araneoidea</taxon>
        <taxon>Araneidae</taxon>
        <taxon>Araneus</taxon>
    </lineage>
</organism>
<dbReference type="PANTHER" id="PTHR47326:SF1">
    <property type="entry name" value="HTH PSQ-TYPE DOMAIN-CONTAINING PROTEIN"/>
    <property type="match status" value="1"/>
</dbReference>
<dbReference type="Proteomes" id="UP000499080">
    <property type="component" value="Unassembled WGS sequence"/>
</dbReference>
<dbReference type="InterPro" id="IPR036397">
    <property type="entry name" value="RNaseH_sf"/>
</dbReference>
<keyword evidence="2" id="KW-1185">Reference proteome</keyword>
<dbReference type="AlphaFoldDB" id="A0A4Y2PGI7"/>
<proteinExistence type="predicted"/>
<evidence type="ECO:0000313" key="1">
    <source>
        <dbReference type="EMBL" id="GBN49146.1"/>
    </source>
</evidence>
<reference evidence="1 2" key="1">
    <citation type="journal article" date="2019" name="Sci. Rep.">
        <title>Orb-weaving spider Araneus ventricosus genome elucidates the spidroin gene catalogue.</title>
        <authorList>
            <person name="Kono N."/>
            <person name="Nakamura H."/>
            <person name="Ohtoshi R."/>
            <person name="Moran D.A.P."/>
            <person name="Shinohara A."/>
            <person name="Yoshida Y."/>
            <person name="Fujiwara M."/>
            <person name="Mori M."/>
            <person name="Tomita M."/>
            <person name="Arakawa K."/>
        </authorList>
    </citation>
    <scope>NUCLEOTIDE SEQUENCE [LARGE SCALE GENOMIC DNA]</scope>
</reference>
<accession>A0A4Y2PGI7</accession>
<dbReference type="Gene3D" id="3.30.420.10">
    <property type="entry name" value="Ribonuclease H-like superfamily/Ribonuclease H"/>
    <property type="match status" value="1"/>
</dbReference>
<dbReference type="OrthoDB" id="6764275at2759"/>
<dbReference type="EMBL" id="BGPR01011008">
    <property type="protein sequence ID" value="GBN49146.1"/>
    <property type="molecule type" value="Genomic_DNA"/>
</dbReference>
<comment type="caution">
    <text evidence="1">The sequence shown here is derived from an EMBL/GenBank/DDBJ whole genome shotgun (WGS) entry which is preliminary data.</text>
</comment>
<protein>
    <recommendedName>
        <fullName evidence="3">DUF4817 domain-containing protein</fullName>
    </recommendedName>
</protein>